<sequence length="208" mass="22231">MHWLLTTVLLGALAQATPESGLRNAAIEVEGVGTVTYGILVPRDYDPNEPAPLVLALHPGGSPGAGYGTQFLRTVVGPALRDWGAIIVSPDVPDRRWTNDTSERGVMGLLDDVMKRYSIDLDRVLITGFSMGGAGTWYLATRHPDLFKAAIPMAARSDPAATARVGNMPVFIIHARDDEVVPFGPAEALADEMQARGQTVSFLPLEGV</sequence>
<keyword evidence="1" id="KW-0732">Signal</keyword>
<feature type="domain" description="Dienelactone hydrolase" evidence="2">
    <location>
        <begin position="114"/>
        <end position="201"/>
    </location>
</feature>
<evidence type="ECO:0000313" key="3">
    <source>
        <dbReference type="EMBL" id="SVB02705.1"/>
    </source>
</evidence>
<feature type="non-terminal residue" evidence="3">
    <location>
        <position position="208"/>
    </location>
</feature>
<dbReference type="InterPro" id="IPR050955">
    <property type="entry name" value="Plant_Biomass_Hydrol_Est"/>
</dbReference>
<dbReference type="SUPFAM" id="SSF53474">
    <property type="entry name" value="alpha/beta-Hydrolases"/>
    <property type="match status" value="1"/>
</dbReference>
<evidence type="ECO:0000256" key="1">
    <source>
        <dbReference type="ARBA" id="ARBA00022729"/>
    </source>
</evidence>
<dbReference type="InterPro" id="IPR002925">
    <property type="entry name" value="Dienelactn_hydro"/>
</dbReference>
<dbReference type="AlphaFoldDB" id="A0A382AMA8"/>
<accession>A0A382AMA8</accession>
<organism evidence="3">
    <name type="scientific">marine metagenome</name>
    <dbReference type="NCBI Taxonomy" id="408172"/>
    <lineage>
        <taxon>unclassified sequences</taxon>
        <taxon>metagenomes</taxon>
        <taxon>ecological metagenomes</taxon>
    </lineage>
</organism>
<dbReference type="InterPro" id="IPR029058">
    <property type="entry name" value="AB_hydrolase_fold"/>
</dbReference>
<evidence type="ECO:0000259" key="2">
    <source>
        <dbReference type="Pfam" id="PF01738"/>
    </source>
</evidence>
<dbReference type="Gene3D" id="3.40.50.1820">
    <property type="entry name" value="alpha/beta hydrolase"/>
    <property type="match status" value="1"/>
</dbReference>
<dbReference type="Pfam" id="PF01738">
    <property type="entry name" value="DLH"/>
    <property type="match status" value="1"/>
</dbReference>
<reference evidence="3" key="1">
    <citation type="submission" date="2018-05" db="EMBL/GenBank/DDBJ databases">
        <authorList>
            <person name="Lanie J.A."/>
            <person name="Ng W.-L."/>
            <person name="Kazmierczak K.M."/>
            <person name="Andrzejewski T.M."/>
            <person name="Davidsen T.M."/>
            <person name="Wayne K.J."/>
            <person name="Tettelin H."/>
            <person name="Glass J.I."/>
            <person name="Rusch D."/>
            <person name="Podicherti R."/>
            <person name="Tsui H.-C.T."/>
            <person name="Winkler M.E."/>
        </authorList>
    </citation>
    <scope>NUCLEOTIDE SEQUENCE</scope>
</reference>
<protein>
    <recommendedName>
        <fullName evidence="2">Dienelactone hydrolase domain-containing protein</fullName>
    </recommendedName>
</protein>
<gene>
    <name evidence="3" type="ORF">METZ01_LOCUS155559</name>
</gene>
<dbReference type="GO" id="GO:0016787">
    <property type="term" value="F:hydrolase activity"/>
    <property type="evidence" value="ECO:0007669"/>
    <property type="project" value="InterPro"/>
</dbReference>
<dbReference type="EMBL" id="UINC01026015">
    <property type="protein sequence ID" value="SVB02705.1"/>
    <property type="molecule type" value="Genomic_DNA"/>
</dbReference>
<dbReference type="PANTHER" id="PTHR43037:SF1">
    <property type="entry name" value="BLL1128 PROTEIN"/>
    <property type="match status" value="1"/>
</dbReference>
<proteinExistence type="predicted"/>
<dbReference type="PANTHER" id="PTHR43037">
    <property type="entry name" value="UNNAMED PRODUCT-RELATED"/>
    <property type="match status" value="1"/>
</dbReference>
<name>A0A382AMA8_9ZZZZ</name>